<reference evidence="6" key="1">
    <citation type="submission" date="2021-03" db="EMBL/GenBank/DDBJ databases">
        <title>Antimicrobial resistance genes in bacteria isolated from Japanese honey, and their potential for conferring macrolide and lincosamide resistance in the American foulbrood pathogen Paenibacillus larvae.</title>
        <authorList>
            <person name="Okamoto M."/>
            <person name="Kumagai M."/>
            <person name="Kanamori H."/>
            <person name="Takamatsu D."/>
        </authorList>
    </citation>
    <scope>NUCLEOTIDE SEQUENCE</scope>
    <source>
        <strain evidence="6">J27TS8</strain>
    </source>
</reference>
<dbReference type="GO" id="GO:0003700">
    <property type="term" value="F:DNA-binding transcription factor activity"/>
    <property type="evidence" value="ECO:0007669"/>
    <property type="project" value="InterPro"/>
</dbReference>
<comment type="similarity">
    <text evidence="1">Belongs to the LysR transcriptional regulatory family.</text>
</comment>
<dbReference type="Gene3D" id="1.10.10.10">
    <property type="entry name" value="Winged helix-like DNA-binding domain superfamily/Winged helix DNA-binding domain"/>
    <property type="match status" value="1"/>
</dbReference>
<proteinExistence type="inferred from homology"/>
<evidence type="ECO:0000259" key="5">
    <source>
        <dbReference type="PROSITE" id="PS50931"/>
    </source>
</evidence>
<dbReference type="InterPro" id="IPR005119">
    <property type="entry name" value="LysR_subst-bd"/>
</dbReference>
<dbReference type="InterPro" id="IPR036388">
    <property type="entry name" value="WH-like_DNA-bd_sf"/>
</dbReference>
<evidence type="ECO:0000256" key="3">
    <source>
        <dbReference type="ARBA" id="ARBA00023125"/>
    </source>
</evidence>
<keyword evidence="4" id="KW-0804">Transcription</keyword>
<comment type="caution">
    <text evidence="6">The sequence shown here is derived from an EMBL/GenBank/DDBJ whole genome shotgun (WGS) entry which is preliminary data.</text>
</comment>
<dbReference type="FunFam" id="1.10.10.10:FF:000001">
    <property type="entry name" value="LysR family transcriptional regulator"/>
    <property type="match status" value="1"/>
</dbReference>
<dbReference type="PRINTS" id="PR00039">
    <property type="entry name" value="HTHLYSR"/>
</dbReference>
<feature type="domain" description="HTH lysR-type" evidence="5">
    <location>
        <begin position="1"/>
        <end position="58"/>
    </location>
</feature>
<dbReference type="InterPro" id="IPR036390">
    <property type="entry name" value="WH_DNA-bd_sf"/>
</dbReference>
<dbReference type="Pfam" id="PF03466">
    <property type="entry name" value="LysR_substrate"/>
    <property type="match status" value="1"/>
</dbReference>
<accession>A0A920BTT4</accession>
<dbReference type="SUPFAM" id="SSF46785">
    <property type="entry name" value="Winged helix' DNA-binding domain"/>
    <property type="match status" value="1"/>
</dbReference>
<dbReference type="SUPFAM" id="SSF53850">
    <property type="entry name" value="Periplasmic binding protein-like II"/>
    <property type="match status" value="1"/>
</dbReference>
<dbReference type="CDD" id="cd08420">
    <property type="entry name" value="PBP2_CysL_like"/>
    <property type="match status" value="1"/>
</dbReference>
<sequence>MNLDSLKMFCAVVEEGSISKAARLSFVTQPAVTRQIHQLEELYGTLLFERTDGKLVLTEAGKALYPFAKEMVEYIKRSHEAINEIVGNQETSLHVGASQTIGEYLLPGILGSFRKQHPAIKLNLTIANTPTVLEKLDNNEIDIALVEGTVKNGRFNIEKFAEDELILIVPINHHWKNRNMIEIHELLNERMILREENSGTRLIVEEALREMGILEEIEISLELGSMQSIKSAVEAELGITILPKLTVLKELKYGTLREVKIADYQITRELWLVQKEHRFKKTGLRYFIEYIRKK</sequence>
<keyword evidence="3" id="KW-0238">DNA-binding</keyword>
<evidence type="ECO:0000256" key="2">
    <source>
        <dbReference type="ARBA" id="ARBA00023015"/>
    </source>
</evidence>
<dbReference type="PROSITE" id="PS50931">
    <property type="entry name" value="HTH_LYSR"/>
    <property type="match status" value="1"/>
</dbReference>
<organism evidence="6 7">
    <name type="scientific">Robertmurraya siralis</name>
    <dbReference type="NCBI Taxonomy" id="77777"/>
    <lineage>
        <taxon>Bacteria</taxon>
        <taxon>Bacillati</taxon>
        <taxon>Bacillota</taxon>
        <taxon>Bacilli</taxon>
        <taxon>Bacillales</taxon>
        <taxon>Bacillaceae</taxon>
        <taxon>Robertmurraya</taxon>
    </lineage>
</organism>
<gene>
    <name evidence="6" type="ORF">J27TS8_22760</name>
</gene>
<keyword evidence="2" id="KW-0805">Transcription regulation</keyword>
<evidence type="ECO:0000256" key="4">
    <source>
        <dbReference type="ARBA" id="ARBA00023163"/>
    </source>
</evidence>
<keyword evidence="7" id="KW-1185">Reference proteome</keyword>
<dbReference type="Pfam" id="PF00126">
    <property type="entry name" value="HTH_1"/>
    <property type="match status" value="1"/>
</dbReference>
<evidence type="ECO:0000313" key="6">
    <source>
        <dbReference type="EMBL" id="GIN62283.1"/>
    </source>
</evidence>
<dbReference type="Gene3D" id="3.40.190.290">
    <property type="match status" value="1"/>
</dbReference>
<dbReference type="GO" id="GO:0000976">
    <property type="term" value="F:transcription cis-regulatory region binding"/>
    <property type="evidence" value="ECO:0007669"/>
    <property type="project" value="TreeGrafter"/>
</dbReference>
<dbReference type="Proteomes" id="UP000682111">
    <property type="component" value="Unassembled WGS sequence"/>
</dbReference>
<name>A0A920BTT4_9BACI</name>
<protein>
    <submittedName>
        <fullName evidence="6">LysR family transcriptional regulator</fullName>
    </submittedName>
</protein>
<dbReference type="PANTHER" id="PTHR30126">
    <property type="entry name" value="HTH-TYPE TRANSCRIPTIONAL REGULATOR"/>
    <property type="match status" value="1"/>
</dbReference>
<dbReference type="EMBL" id="BORC01000003">
    <property type="protein sequence ID" value="GIN62283.1"/>
    <property type="molecule type" value="Genomic_DNA"/>
</dbReference>
<dbReference type="InterPro" id="IPR000847">
    <property type="entry name" value="LysR_HTH_N"/>
</dbReference>
<evidence type="ECO:0000313" key="7">
    <source>
        <dbReference type="Proteomes" id="UP000682111"/>
    </source>
</evidence>
<dbReference type="AlphaFoldDB" id="A0A920BTT4"/>
<dbReference type="RefSeq" id="WP_212933676.1">
    <property type="nucleotide sequence ID" value="NZ_BORC01000003.1"/>
</dbReference>
<dbReference type="PANTHER" id="PTHR30126:SF39">
    <property type="entry name" value="HTH-TYPE TRANSCRIPTIONAL REGULATOR CYSL"/>
    <property type="match status" value="1"/>
</dbReference>
<evidence type="ECO:0000256" key="1">
    <source>
        <dbReference type="ARBA" id="ARBA00009437"/>
    </source>
</evidence>